<dbReference type="GO" id="GO:0004527">
    <property type="term" value="F:exonuclease activity"/>
    <property type="evidence" value="ECO:0007669"/>
    <property type="project" value="UniProtKB-KW"/>
</dbReference>
<evidence type="ECO:0000313" key="2">
    <source>
        <dbReference type="EMBL" id="NMH28975.1"/>
    </source>
</evidence>
<dbReference type="GO" id="GO:0006259">
    <property type="term" value="P:DNA metabolic process"/>
    <property type="evidence" value="ECO:0007669"/>
    <property type="project" value="UniProtKB-ARBA"/>
</dbReference>
<keyword evidence="3" id="KW-1185">Reference proteome</keyword>
<dbReference type="CDD" id="cd06127">
    <property type="entry name" value="DEDDh"/>
    <property type="match status" value="1"/>
</dbReference>
<comment type="caution">
    <text evidence="2">The sequence shown here is derived from an EMBL/GenBank/DDBJ whole genome shotgun (WGS) entry which is preliminary data.</text>
</comment>
<dbReference type="AlphaFoldDB" id="A0A972FPF3"/>
<keyword evidence="2" id="KW-0378">Hydrolase</keyword>
<dbReference type="InterPro" id="IPR036397">
    <property type="entry name" value="RNaseH_sf"/>
</dbReference>
<dbReference type="Gene3D" id="3.30.420.10">
    <property type="entry name" value="Ribonuclease H-like superfamily/Ribonuclease H"/>
    <property type="match status" value="1"/>
</dbReference>
<gene>
    <name evidence="2" type="ORF">G6047_13100</name>
</gene>
<dbReference type="GO" id="GO:0003676">
    <property type="term" value="F:nucleic acid binding"/>
    <property type="evidence" value="ECO:0007669"/>
    <property type="project" value="InterPro"/>
</dbReference>
<keyword evidence="2" id="KW-0540">Nuclease</keyword>
<dbReference type="InterPro" id="IPR012337">
    <property type="entry name" value="RNaseH-like_sf"/>
</dbReference>
<dbReference type="Pfam" id="PF00929">
    <property type="entry name" value="RNase_T"/>
    <property type="match status" value="1"/>
</dbReference>
<dbReference type="SUPFAM" id="SSF53098">
    <property type="entry name" value="Ribonuclease H-like"/>
    <property type="match status" value="1"/>
</dbReference>
<dbReference type="InterPro" id="IPR013520">
    <property type="entry name" value="Ribonucl_H"/>
</dbReference>
<reference evidence="2" key="1">
    <citation type="submission" date="2020-02" db="EMBL/GenBank/DDBJ databases">
        <title>Flavobacterium sp. genome.</title>
        <authorList>
            <person name="Jung H.S."/>
            <person name="Baek J.H."/>
            <person name="Jeon C.O."/>
        </authorList>
    </citation>
    <scope>NUCLEOTIDE SEQUENCE</scope>
    <source>
        <strain evidence="2">SE-s28</strain>
    </source>
</reference>
<accession>A0A972FPF3</accession>
<dbReference type="RefSeq" id="WP_169528079.1">
    <property type="nucleotide sequence ID" value="NZ_JAAMPU010000107.1"/>
</dbReference>
<sequence>MLDWLKNINREYPGFWKQYLQKFEHRSKRFVIISLENSGQNPDKDVIFSIGAIAVTENSVSIGDEFEVIIPQYKYLHDNDISNEFIIESKLEKQSEPEAIEAFIDYIGNAVLVGHRIHFDIDLINMALSKLQCGRLKNEALDIEIMHRKLNDLPEKPFPLDELLRHYKVPGTARISAADDAYSNALLFLKLKSKLGIN</sequence>
<evidence type="ECO:0000313" key="3">
    <source>
        <dbReference type="Proteomes" id="UP000712080"/>
    </source>
</evidence>
<dbReference type="EMBL" id="JAAMPU010000107">
    <property type="protein sequence ID" value="NMH28975.1"/>
    <property type="molecule type" value="Genomic_DNA"/>
</dbReference>
<protein>
    <submittedName>
        <fullName evidence="2">3'-5' exonuclease</fullName>
    </submittedName>
</protein>
<evidence type="ECO:0000259" key="1">
    <source>
        <dbReference type="SMART" id="SM00479"/>
    </source>
</evidence>
<proteinExistence type="predicted"/>
<name>A0A972FPF3_9FLAO</name>
<dbReference type="Proteomes" id="UP000712080">
    <property type="component" value="Unassembled WGS sequence"/>
</dbReference>
<keyword evidence="2" id="KW-0269">Exonuclease</keyword>
<organism evidence="2 3">
    <name type="scientific">Flavobacterium silvaticum</name>
    <dbReference type="NCBI Taxonomy" id="1852020"/>
    <lineage>
        <taxon>Bacteria</taxon>
        <taxon>Pseudomonadati</taxon>
        <taxon>Bacteroidota</taxon>
        <taxon>Flavobacteriia</taxon>
        <taxon>Flavobacteriales</taxon>
        <taxon>Flavobacteriaceae</taxon>
        <taxon>Flavobacterium</taxon>
    </lineage>
</organism>
<dbReference type="SMART" id="SM00479">
    <property type="entry name" value="EXOIII"/>
    <property type="match status" value="1"/>
</dbReference>
<feature type="domain" description="Exonuclease" evidence="1">
    <location>
        <begin position="29"/>
        <end position="197"/>
    </location>
</feature>